<organism evidence="1 3">
    <name type="scientific">Fusarium culmorum</name>
    <dbReference type="NCBI Taxonomy" id="5516"/>
    <lineage>
        <taxon>Eukaryota</taxon>
        <taxon>Fungi</taxon>
        <taxon>Dikarya</taxon>
        <taxon>Ascomycota</taxon>
        <taxon>Pezizomycotina</taxon>
        <taxon>Sordariomycetes</taxon>
        <taxon>Hypocreomycetidae</taxon>
        <taxon>Hypocreales</taxon>
        <taxon>Nectriaceae</taxon>
        <taxon>Fusarium</taxon>
    </lineage>
</organism>
<gene>
    <name evidence="1" type="ORF">FCULG_00000910</name>
    <name evidence="2" type="ORF">HYE67_003753</name>
</gene>
<protein>
    <submittedName>
        <fullName evidence="1">Uncharacterized protein</fullName>
    </submittedName>
</protein>
<sequence length="69" mass="7797">MSIVWSLSIVRPNGYFSLEPHRQRIYCVREDTRYFFLNRCGKAGTPYKWPITICAAAAVDKNGDEIGGG</sequence>
<evidence type="ECO:0000313" key="2">
    <source>
        <dbReference type="EMBL" id="QPC61522.1"/>
    </source>
</evidence>
<keyword evidence="3" id="KW-1185">Reference proteome</keyword>
<evidence type="ECO:0000313" key="3">
    <source>
        <dbReference type="Proteomes" id="UP000241587"/>
    </source>
</evidence>
<accession>A0A2T4GJZ7</accession>
<dbReference type="Proteomes" id="UP000663297">
    <property type="component" value="Chromosome 2"/>
</dbReference>
<dbReference type="Proteomes" id="UP000241587">
    <property type="component" value="Unassembled WGS sequence"/>
</dbReference>
<dbReference type="EMBL" id="PVEM01000012">
    <property type="protein sequence ID" value="PTD03859.1"/>
    <property type="molecule type" value="Genomic_DNA"/>
</dbReference>
<reference evidence="1 3" key="1">
    <citation type="submission" date="2018-02" db="EMBL/GenBank/DDBJ databases">
        <title>Fusarium culmorum secondary metabolites in fungal-bacterial-plant interactions.</title>
        <authorList>
            <person name="Schmidt R."/>
        </authorList>
    </citation>
    <scope>NUCLEOTIDE SEQUENCE [LARGE SCALE GENOMIC DNA]</scope>
    <source>
        <strain evidence="1 3">PV</strain>
    </source>
</reference>
<proteinExistence type="predicted"/>
<dbReference type="AlphaFoldDB" id="A0A2T4GJZ7"/>
<evidence type="ECO:0000313" key="1">
    <source>
        <dbReference type="EMBL" id="PTD03859.1"/>
    </source>
</evidence>
<name>A0A2T4GJZ7_FUSCU</name>
<reference evidence="2" key="2">
    <citation type="submission" date="2020-11" db="EMBL/GenBank/DDBJ databases">
        <title>The chromosome-scale genome resource for two endophytic Fusarium species: F. culmorum and F. pseudograminearum.</title>
        <authorList>
            <person name="Yuan Z."/>
        </authorList>
    </citation>
    <scope>NUCLEOTIDE SEQUENCE</scope>
    <source>
        <strain evidence="2">Class2-1B</strain>
    </source>
</reference>
<dbReference type="EMBL" id="CP064748">
    <property type="protein sequence ID" value="QPC61522.1"/>
    <property type="molecule type" value="Genomic_DNA"/>
</dbReference>